<keyword evidence="5 7" id="KW-1133">Transmembrane helix</keyword>
<dbReference type="PROSITE" id="PS50928">
    <property type="entry name" value="ABC_TM1"/>
    <property type="match status" value="1"/>
</dbReference>
<evidence type="ECO:0000256" key="3">
    <source>
        <dbReference type="ARBA" id="ARBA00022475"/>
    </source>
</evidence>
<feature type="transmembrane region" description="Helical" evidence="7">
    <location>
        <begin position="152"/>
        <end position="179"/>
    </location>
</feature>
<name>A0AA35W6X8_GEOBA</name>
<dbReference type="AlphaFoldDB" id="A0AA35W6X8"/>
<sequence length="294" mass="32931">MVRMRFLYLLLAVPVVHWAIFHYAPMYGLLVAFKDYNMKHGVIGSPWNDFAHFRFLFTSPGFHRVMRNTIIISFLKLAFGFTASIVFALLIDQLMSLPFKRTMQSISYLPHFISWVVLGGIIKQLLSPSLGVIGVLLANVTGQSLSLLTDKAGFLAILVGSSVWQGVGWSAIIYLAVLAGVDQSLYEAAEVDGASRLQKALHISLPSLYPLMTIILILRMGQILDAGFDQVFNLYNPLVYKVADVIDTYLYRVGLVELKYDYAAAVGLFRNVVGLMLVISANYLARRYTEYGLW</sequence>
<feature type="transmembrane region" description="Helical" evidence="7">
    <location>
        <begin position="7"/>
        <end position="30"/>
    </location>
</feature>
<evidence type="ECO:0000256" key="1">
    <source>
        <dbReference type="ARBA" id="ARBA00004651"/>
    </source>
</evidence>
<keyword evidence="6 7" id="KW-0472">Membrane</keyword>
<feature type="transmembrane region" description="Helical" evidence="7">
    <location>
        <begin position="70"/>
        <end position="91"/>
    </location>
</feature>
<evidence type="ECO:0000256" key="7">
    <source>
        <dbReference type="SAM" id="Phobius"/>
    </source>
</evidence>
<feature type="transmembrane region" description="Helical" evidence="7">
    <location>
        <begin position="262"/>
        <end position="285"/>
    </location>
</feature>
<dbReference type="InterPro" id="IPR035906">
    <property type="entry name" value="MetI-like_sf"/>
</dbReference>
<feature type="domain" description="ABC transmembrane type-1" evidence="8">
    <location>
        <begin position="66"/>
        <end position="281"/>
    </location>
</feature>
<accession>A0AA35W6X8</accession>
<dbReference type="CDD" id="cd06261">
    <property type="entry name" value="TM_PBP2"/>
    <property type="match status" value="1"/>
</dbReference>
<evidence type="ECO:0000256" key="6">
    <source>
        <dbReference type="ARBA" id="ARBA00023136"/>
    </source>
</evidence>
<protein>
    <submittedName>
        <fullName evidence="9">Protein LplB</fullName>
    </submittedName>
</protein>
<feature type="transmembrane region" description="Helical" evidence="7">
    <location>
        <begin position="200"/>
        <end position="218"/>
    </location>
</feature>
<keyword evidence="10" id="KW-1185">Reference proteome</keyword>
<dbReference type="EMBL" id="CASHTH010001036">
    <property type="protein sequence ID" value="CAI8010448.1"/>
    <property type="molecule type" value="Genomic_DNA"/>
</dbReference>
<evidence type="ECO:0000256" key="5">
    <source>
        <dbReference type="ARBA" id="ARBA00022989"/>
    </source>
</evidence>
<evidence type="ECO:0000259" key="8">
    <source>
        <dbReference type="PROSITE" id="PS50928"/>
    </source>
</evidence>
<evidence type="ECO:0000256" key="2">
    <source>
        <dbReference type="ARBA" id="ARBA00022448"/>
    </source>
</evidence>
<keyword evidence="4 7" id="KW-0812">Transmembrane</keyword>
<evidence type="ECO:0000313" key="10">
    <source>
        <dbReference type="Proteomes" id="UP001174909"/>
    </source>
</evidence>
<gene>
    <name evidence="9" type="ORF">GBAR_LOCUS6890</name>
</gene>
<dbReference type="InterPro" id="IPR000515">
    <property type="entry name" value="MetI-like"/>
</dbReference>
<dbReference type="PANTHER" id="PTHR43227">
    <property type="entry name" value="BLL4140 PROTEIN"/>
    <property type="match status" value="1"/>
</dbReference>
<proteinExistence type="predicted"/>
<evidence type="ECO:0000313" key="9">
    <source>
        <dbReference type="EMBL" id="CAI8010448.1"/>
    </source>
</evidence>
<keyword evidence="2" id="KW-0813">Transport</keyword>
<feature type="transmembrane region" description="Helical" evidence="7">
    <location>
        <begin position="112"/>
        <end position="140"/>
    </location>
</feature>
<comment type="caution">
    <text evidence="9">The sequence shown here is derived from an EMBL/GenBank/DDBJ whole genome shotgun (WGS) entry which is preliminary data.</text>
</comment>
<keyword evidence="3" id="KW-1003">Cell membrane</keyword>
<dbReference type="Proteomes" id="UP001174909">
    <property type="component" value="Unassembled WGS sequence"/>
</dbReference>
<organism evidence="9 10">
    <name type="scientific">Geodia barretti</name>
    <name type="common">Barrett's horny sponge</name>
    <dbReference type="NCBI Taxonomy" id="519541"/>
    <lineage>
        <taxon>Eukaryota</taxon>
        <taxon>Metazoa</taxon>
        <taxon>Porifera</taxon>
        <taxon>Demospongiae</taxon>
        <taxon>Heteroscleromorpha</taxon>
        <taxon>Tetractinellida</taxon>
        <taxon>Astrophorina</taxon>
        <taxon>Geodiidae</taxon>
        <taxon>Geodia</taxon>
    </lineage>
</organism>
<dbReference type="SUPFAM" id="SSF161098">
    <property type="entry name" value="MetI-like"/>
    <property type="match status" value="1"/>
</dbReference>
<dbReference type="GO" id="GO:0055085">
    <property type="term" value="P:transmembrane transport"/>
    <property type="evidence" value="ECO:0007669"/>
    <property type="project" value="InterPro"/>
</dbReference>
<dbReference type="InterPro" id="IPR050809">
    <property type="entry name" value="UgpAE/MalFG_permease"/>
</dbReference>
<comment type="subcellular location">
    <subcellularLocation>
        <location evidence="1">Cell membrane</location>
        <topology evidence="1">Multi-pass membrane protein</topology>
    </subcellularLocation>
</comment>
<dbReference type="Pfam" id="PF00528">
    <property type="entry name" value="BPD_transp_1"/>
    <property type="match status" value="1"/>
</dbReference>
<dbReference type="PANTHER" id="PTHR43227:SF11">
    <property type="entry name" value="BLL4140 PROTEIN"/>
    <property type="match status" value="1"/>
</dbReference>
<reference evidence="9" key="1">
    <citation type="submission" date="2023-03" db="EMBL/GenBank/DDBJ databases">
        <authorList>
            <person name="Steffen K."/>
            <person name="Cardenas P."/>
        </authorList>
    </citation>
    <scope>NUCLEOTIDE SEQUENCE</scope>
</reference>
<evidence type="ECO:0000256" key="4">
    <source>
        <dbReference type="ARBA" id="ARBA00022692"/>
    </source>
</evidence>
<dbReference type="Gene3D" id="1.10.3720.10">
    <property type="entry name" value="MetI-like"/>
    <property type="match status" value="1"/>
</dbReference>
<dbReference type="GO" id="GO:0005886">
    <property type="term" value="C:plasma membrane"/>
    <property type="evidence" value="ECO:0007669"/>
    <property type="project" value="UniProtKB-SubCell"/>
</dbReference>